<dbReference type="GeneID" id="87824352"/>
<gene>
    <name evidence="1" type="ORF">N657DRAFT_482721</name>
</gene>
<dbReference type="Proteomes" id="UP001302602">
    <property type="component" value="Unassembled WGS sequence"/>
</dbReference>
<organism evidence="1 2">
    <name type="scientific">Parathielavia appendiculata</name>
    <dbReference type="NCBI Taxonomy" id="2587402"/>
    <lineage>
        <taxon>Eukaryota</taxon>
        <taxon>Fungi</taxon>
        <taxon>Dikarya</taxon>
        <taxon>Ascomycota</taxon>
        <taxon>Pezizomycotina</taxon>
        <taxon>Sordariomycetes</taxon>
        <taxon>Sordariomycetidae</taxon>
        <taxon>Sordariales</taxon>
        <taxon>Chaetomiaceae</taxon>
        <taxon>Parathielavia</taxon>
    </lineage>
</organism>
<protein>
    <submittedName>
        <fullName evidence="1">Uncharacterized protein</fullName>
    </submittedName>
</protein>
<keyword evidence="2" id="KW-1185">Reference proteome</keyword>
<comment type="caution">
    <text evidence="1">The sequence shown here is derived from an EMBL/GenBank/DDBJ whole genome shotgun (WGS) entry which is preliminary data.</text>
</comment>
<reference evidence="1" key="2">
    <citation type="submission" date="2023-05" db="EMBL/GenBank/DDBJ databases">
        <authorList>
            <consortium name="Lawrence Berkeley National Laboratory"/>
            <person name="Steindorff A."/>
            <person name="Hensen N."/>
            <person name="Bonometti L."/>
            <person name="Westerberg I."/>
            <person name="Brannstrom I.O."/>
            <person name="Guillou S."/>
            <person name="Cros-Aarteil S."/>
            <person name="Calhoun S."/>
            <person name="Haridas S."/>
            <person name="Kuo A."/>
            <person name="Mondo S."/>
            <person name="Pangilinan J."/>
            <person name="Riley R."/>
            <person name="Labutti K."/>
            <person name="Andreopoulos B."/>
            <person name="Lipzen A."/>
            <person name="Chen C."/>
            <person name="Yanf M."/>
            <person name="Daum C."/>
            <person name="Ng V."/>
            <person name="Clum A."/>
            <person name="Ohm R."/>
            <person name="Martin F."/>
            <person name="Silar P."/>
            <person name="Natvig D."/>
            <person name="Lalanne C."/>
            <person name="Gautier V."/>
            <person name="Ament-Velasquez S.L."/>
            <person name="Kruys A."/>
            <person name="Hutchinson M.I."/>
            <person name="Powell A.J."/>
            <person name="Barry K."/>
            <person name="Miller A.N."/>
            <person name="Grigoriev I.V."/>
            <person name="Debuchy R."/>
            <person name="Gladieux P."/>
            <person name="Thoren M.H."/>
            <person name="Johannesson H."/>
        </authorList>
    </citation>
    <scope>NUCLEOTIDE SEQUENCE</scope>
    <source>
        <strain evidence="1">CBS 731.68</strain>
    </source>
</reference>
<reference evidence="1" key="1">
    <citation type="journal article" date="2023" name="Mol. Phylogenet. Evol.">
        <title>Genome-scale phylogeny and comparative genomics of the fungal order Sordariales.</title>
        <authorList>
            <person name="Hensen N."/>
            <person name="Bonometti L."/>
            <person name="Westerberg I."/>
            <person name="Brannstrom I.O."/>
            <person name="Guillou S."/>
            <person name="Cros-Aarteil S."/>
            <person name="Calhoun S."/>
            <person name="Haridas S."/>
            <person name="Kuo A."/>
            <person name="Mondo S."/>
            <person name="Pangilinan J."/>
            <person name="Riley R."/>
            <person name="LaButti K."/>
            <person name="Andreopoulos B."/>
            <person name="Lipzen A."/>
            <person name="Chen C."/>
            <person name="Yan M."/>
            <person name="Daum C."/>
            <person name="Ng V."/>
            <person name="Clum A."/>
            <person name="Steindorff A."/>
            <person name="Ohm R.A."/>
            <person name="Martin F."/>
            <person name="Silar P."/>
            <person name="Natvig D.O."/>
            <person name="Lalanne C."/>
            <person name="Gautier V."/>
            <person name="Ament-Velasquez S.L."/>
            <person name="Kruys A."/>
            <person name="Hutchinson M.I."/>
            <person name="Powell A.J."/>
            <person name="Barry K."/>
            <person name="Miller A.N."/>
            <person name="Grigoriev I.V."/>
            <person name="Debuchy R."/>
            <person name="Gladieux P."/>
            <person name="Hiltunen Thoren M."/>
            <person name="Johannesson H."/>
        </authorList>
    </citation>
    <scope>NUCLEOTIDE SEQUENCE</scope>
    <source>
        <strain evidence="1">CBS 731.68</strain>
    </source>
</reference>
<name>A0AAN6TY35_9PEZI</name>
<dbReference type="EMBL" id="MU853230">
    <property type="protein sequence ID" value="KAK4122862.1"/>
    <property type="molecule type" value="Genomic_DNA"/>
</dbReference>
<dbReference type="RefSeq" id="XP_062646633.1">
    <property type="nucleotide sequence ID" value="XM_062787582.1"/>
</dbReference>
<sequence length="165" mass="18368">MRCVVQKSCRWDYFFGEGSYTGPDSSAGTLSWPVLSSQTALASRERGSVEMVAGRLGPLMRPWRAKCIHGLSLWGVLVDGPQTRCRVTSCLLCMSQSLPRRRLLAAHTQNMHVQNSVALVRPCRMRVPKVLGHERLPLLKTPAPYRGLHMLYLRPPGGDRGTLTV</sequence>
<evidence type="ECO:0000313" key="1">
    <source>
        <dbReference type="EMBL" id="KAK4122862.1"/>
    </source>
</evidence>
<accession>A0AAN6TY35</accession>
<evidence type="ECO:0000313" key="2">
    <source>
        <dbReference type="Proteomes" id="UP001302602"/>
    </source>
</evidence>
<dbReference type="AlphaFoldDB" id="A0AAN6TY35"/>
<proteinExistence type="predicted"/>